<keyword evidence="8" id="KW-1185">Reference proteome</keyword>
<keyword evidence="5 6" id="KW-0472">Membrane</keyword>
<evidence type="ECO:0000313" key="7">
    <source>
        <dbReference type="EMBL" id="AAV41947.1"/>
    </source>
</evidence>
<organism evidence="8">
    <name type="scientific">Lactobacillus acidophilus (strain ATCC 700396 / NCK56 / N2 / NCFM)</name>
    <dbReference type="NCBI Taxonomy" id="272621"/>
    <lineage>
        <taxon>Bacteria</taxon>
        <taxon>Bacillati</taxon>
        <taxon>Bacillota</taxon>
        <taxon>Bacilli</taxon>
        <taxon>Lactobacillales</taxon>
        <taxon>Lactobacillaceae</taxon>
        <taxon>Lactobacillus</taxon>
    </lineage>
</organism>
<evidence type="ECO:0000256" key="5">
    <source>
        <dbReference type="ARBA" id="ARBA00023136"/>
    </source>
</evidence>
<dbReference type="PANTHER" id="PTHR21716">
    <property type="entry name" value="TRANSMEMBRANE PROTEIN"/>
    <property type="match status" value="1"/>
</dbReference>
<dbReference type="PANTHER" id="PTHR21716:SF62">
    <property type="entry name" value="TRANSPORT PROTEIN YDBI-RELATED"/>
    <property type="match status" value="1"/>
</dbReference>
<name>Q5FMX7_LACAC</name>
<protein>
    <submittedName>
        <fullName evidence="7">Putative permease</fullName>
    </submittedName>
</protein>
<evidence type="ECO:0000256" key="1">
    <source>
        <dbReference type="ARBA" id="ARBA00004141"/>
    </source>
</evidence>
<feature type="transmembrane region" description="Helical" evidence="6">
    <location>
        <begin position="66"/>
        <end position="91"/>
    </location>
</feature>
<dbReference type="BioCyc" id="LACI272621:G1G49-40-MONOMER"/>
<dbReference type="OrthoDB" id="9772136at2"/>
<evidence type="ECO:0000256" key="2">
    <source>
        <dbReference type="ARBA" id="ARBA00009773"/>
    </source>
</evidence>
<sequence>MSTAWQKFKNNVLLRRFVVFLLIVACLYEMRAMMNTILLTFIFTYVIVHLIHLVQRYIPKMPTGVIVVVTYLIILALLYFVITVYLPMLIVQISKMVKSVMAFYEKNESSRLVSYITRYISKGELVTQAKHAMTFAFHTATNIGTLTIATFMSLILSFFYTIELNKMKEFSSLFVKSGYLKWLFEDIRYFDKKFTNTFGVVLEAQFFIALCNTALTVIGLVIMKMPQIVALGLMVFLLSLVPVAGVIISLIPLSIIGYSVGGIRYVIYIFIMIMIIHAVEAYVLNPKFMASKTELPIFYTFLVLLVAEHFWGTWGLIVGVPIFTFFLDVLGIKSSKKSDKKKAEQK</sequence>
<evidence type="ECO:0000313" key="8">
    <source>
        <dbReference type="Proteomes" id="UP000006381"/>
    </source>
</evidence>
<dbReference type="eggNOG" id="COG0628">
    <property type="taxonomic scope" value="Bacteria"/>
</dbReference>
<feature type="transmembrane region" description="Helical" evidence="6">
    <location>
        <begin position="12"/>
        <end position="30"/>
    </location>
</feature>
<dbReference type="KEGG" id="lac:LBA0043"/>
<dbReference type="GO" id="GO:0016020">
    <property type="term" value="C:membrane"/>
    <property type="evidence" value="ECO:0007669"/>
    <property type="project" value="UniProtKB-SubCell"/>
</dbReference>
<dbReference type="InterPro" id="IPR002549">
    <property type="entry name" value="AI-2E-like"/>
</dbReference>
<keyword evidence="3 6" id="KW-0812">Transmembrane</keyword>
<proteinExistence type="inferred from homology"/>
<feature type="transmembrane region" description="Helical" evidence="6">
    <location>
        <begin position="143"/>
        <end position="162"/>
    </location>
</feature>
<dbReference type="STRING" id="272621.LBA0043"/>
<dbReference type="PATRIC" id="fig|272621.13.peg.40"/>
<feature type="transmembrane region" description="Helical" evidence="6">
    <location>
        <begin position="36"/>
        <end position="54"/>
    </location>
</feature>
<evidence type="ECO:0000256" key="3">
    <source>
        <dbReference type="ARBA" id="ARBA00022692"/>
    </source>
</evidence>
<evidence type="ECO:0000256" key="6">
    <source>
        <dbReference type="SAM" id="Phobius"/>
    </source>
</evidence>
<dbReference type="Pfam" id="PF01594">
    <property type="entry name" value="AI-2E_transport"/>
    <property type="match status" value="1"/>
</dbReference>
<feature type="transmembrane region" description="Helical" evidence="6">
    <location>
        <begin position="297"/>
        <end position="330"/>
    </location>
</feature>
<dbReference type="Proteomes" id="UP000006381">
    <property type="component" value="Chromosome"/>
</dbReference>
<comment type="similarity">
    <text evidence="2">Belongs to the autoinducer-2 exporter (AI-2E) (TC 2.A.86) family.</text>
</comment>
<reference evidence="7 8" key="1">
    <citation type="journal article" date="2005" name="Proc. Natl. Acad. Sci. U.S.A.">
        <title>Complete genome sequence of the probiotic lactic acid bacterium Lactobacillus acidophilus NCFM.</title>
        <authorList>
            <person name="Altermann E."/>
            <person name="Russell W.M."/>
            <person name="Azcarate-Peril M.A."/>
            <person name="Barrangou R."/>
            <person name="Buck B.L."/>
            <person name="McAuliffe O."/>
            <person name="Souther N."/>
            <person name="Dobson A."/>
            <person name="Duong T."/>
            <person name="Callanan M."/>
            <person name="Lick S."/>
            <person name="Hamrick A."/>
            <person name="Cano R."/>
            <person name="Klaenhammer T.R."/>
        </authorList>
    </citation>
    <scope>NUCLEOTIDE SEQUENCE [LARGE SCALE GENOMIC DNA]</scope>
    <source>
        <strain evidence="8">ATCC 700396 / NCK56 / N2 / NCFM</strain>
    </source>
</reference>
<keyword evidence="4 6" id="KW-1133">Transmembrane helix</keyword>
<dbReference type="RefSeq" id="WP_003549287.1">
    <property type="nucleotide sequence ID" value="NC_006814.3"/>
</dbReference>
<feature type="transmembrane region" description="Helical" evidence="6">
    <location>
        <begin position="228"/>
        <end position="253"/>
    </location>
</feature>
<gene>
    <name evidence="7" type="ordered locus">LBA0043</name>
</gene>
<feature type="transmembrane region" description="Helical" evidence="6">
    <location>
        <begin position="198"/>
        <end position="222"/>
    </location>
</feature>
<accession>Q5FMX7</accession>
<dbReference type="AlphaFoldDB" id="Q5FMX7"/>
<dbReference type="EMBL" id="CP000033">
    <property type="protein sequence ID" value="AAV41947.1"/>
    <property type="molecule type" value="Genomic_DNA"/>
</dbReference>
<evidence type="ECO:0000256" key="4">
    <source>
        <dbReference type="ARBA" id="ARBA00022989"/>
    </source>
</evidence>
<dbReference type="HOGENOM" id="CLU_053149_0_0_9"/>
<feature type="transmembrane region" description="Helical" evidence="6">
    <location>
        <begin position="265"/>
        <end position="285"/>
    </location>
</feature>
<comment type="subcellular location">
    <subcellularLocation>
        <location evidence="1">Membrane</location>
        <topology evidence="1">Multi-pass membrane protein</topology>
    </subcellularLocation>
</comment>
<dbReference type="GeneID" id="93290843"/>
<dbReference type="GO" id="GO:0055085">
    <property type="term" value="P:transmembrane transport"/>
    <property type="evidence" value="ECO:0007669"/>
    <property type="project" value="TreeGrafter"/>
</dbReference>